<evidence type="ECO:0000313" key="1">
    <source>
        <dbReference type="EMBL" id="GAL30667.1"/>
    </source>
</evidence>
<accession>A0ABQ0JPJ2</accession>
<evidence type="ECO:0000313" key="2">
    <source>
        <dbReference type="Proteomes" id="UP000029223"/>
    </source>
</evidence>
<dbReference type="Proteomes" id="UP000029223">
    <property type="component" value="Unassembled WGS sequence"/>
</dbReference>
<gene>
    <name evidence="1" type="ORF">JCM19239_4752</name>
</gene>
<reference evidence="2" key="2">
    <citation type="submission" date="2014-09" db="EMBL/GenBank/DDBJ databases">
        <authorList>
            <consortium name="NBRP consortium"/>
            <person name="Sawabe T."/>
            <person name="Meirelles P."/>
            <person name="Nakanishi M."/>
            <person name="Sayaka M."/>
            <person name="Hattori M."/>
            <person name="Ohkuma M."/>
        </authorList>
    </citation>
    <scope>NUCLEOTIDE SEQUENCE [LARGE SCALE GENOMIC DNA]</scope>
    <source>
        <strain evidence="2">JCM 19239</strain>
    </source>
</reference>
<protein>
    <submittedName>
        <fullName evidence="1">T1SS secreted agglutinin RTX</fullName>
    </submittedName>
</protein>
<sequence length="135" mass="14071">MTAIIGEQGDDTTVTGTVLDAETSNPVVGAEVTLTDSAGNTYTTVTDESGNYSVSGSVVDQGTVSIEQEGSISTSFIVPAGEDTNGGVTALSEVLEETDMRVVVTWGEQPTDMDNHLWLYDTETGAELDISSGRT</sequence>
<reference evidence="2" key="1">
    <citation type="submission" date="2014-09" db="EMBL/GenBank/DDBJ databases">
        <title>Vibrio variabilis JCM 19239. (C206) whole genome shotgun sequence.</title>
        <authorList>
            <person name="Sawabe T."/>
            <person name="Meirelles P."/>
            <person name="Nakanishi M."/>
            <person name="Sayaka M."/>
            <person name="Hattori M."/>
            <person name="Ohkuma M."/>
        </authorList>
    </citation>
    <scope>NUCLEOTIDE SEQUENCE [LARGE SCALE GENOMIC DNA]</scope>
    <source>
        <strain evidence="2">JCM 19239</strain>
    </source>
</reference>
<dbReference type="InterPro" id="IPR008969">
    <property type="entry name" value="CarboxyPept-like_regulatory"/>
</dbReference>
<dbReference type="SUPFAM" id="SSF49464">
    <property type="entry name" value="Carboxypeptidase regulatory domain-like"/>
    <property type="match status" value="1"/>
</dbReference>
<keyword evidence="2" id="KW-1185">Reference proteome</keyword>
<dbReference type="Pfam" id="PF13620">
    <property type="entry name" value="CarboxypepD_reg"/>
    <property type="match status" value="1"/>
</dbReference>
<organism evidence="1 2">
    <name type="scientific">Vibrio variabilis</name>
    <dbReference type="NCBI Taxonomy" id="990271"/>
    <lineage>
        <taxon>Bacteria</taxon>
        <taxon>Pseudomonadati</taxon>
        <taxon>Pseudomonadota</taxon>
        <taxon>Gammaproteobacteria</taxon>
        <taxon>Vibrionales</taxon>
        <taxon>Vibrionaceae</taxon>
        <taxon>Vibrio</taxon>
    </lineage>
</organism>
<comment type="caution">
    <text evidence="1">The sequence shown here is derived from an EMBL/GenBank/DDBJ whole genome shotgun (WGS) entry which is preliminary data.</text>
</comment>
<dbReference type="Gene3D" id="2.60.40.1120">
    <property type="entry name" value="Carboxypeptidase-like, regulatory domain"/>
    <property type="match status" value="1"/>
</dbReference>
<proteinExistence type="predicted"/>
<name>A0ABQ0JPJ2_9VIBR</name>
<dbReference type="EMBL" id="BBMS01000105">
    <property type="protein sequence ID" value="GAL30667.1"/>
    <property type="molecule type" value="Genomic_DNA"/>
</dbReference>